<evidence type="ECO:0000313" key="14">
    <source>
        <dbReference type="EMBL" id="KAJ1922299.1"/>
    </source>
</evidence>
<dbReference type="EMBL" id="JANBPU010000001">
    <property type="protein sequence ID" value="KAJ1922299.1"/>
    <property type="molecule type" value="Genomic_DNA"/>
</dbReference>
<organism evidence="14 15">
    <name type="scientific">Mycoemilia scoparia</name>
    <dbReference type="NCBI Taxonomy" id="417184"/>
    <lineage>
        <taxon>Eukaryota</taxon>
        <taxon>Fungi</taxon>
        <taxon>Fungi incertae sedis</taxon>
        <taxon>Zoopagomycota</taxon>
        <taxon>Kickxellomycotina</taxon>
        <taxon>Kickxellomycetes</taxon>
        <taxon>Kickxellales</taxon>
        <taxon>Kickxellaceae</taxon>
        <taxon>Mycoemilia</taxon>
    </lineage>
</organism>
<evidence type="ECO:0000256" key="5">
    <source>
        <dbReference type="ARBA" id="ARBA00022679"/>
    </source>
</evidence>
<evidence type="ECO:0000313" key="15">
    <source>
        <dbReference type="Proteomes" id="UP001150538"/>
    </source>
</evidence>
<keyword evidence="7" id="KW-0547">Nucleotide-binding</keyword>
<keyword evidence="3" id="KW-0285">Flavoprotein</keyword>
<protein>
    <recommendedName>
        <fullName evidence="2">FAD synthase</fullName>
        <ecNumber evidence="2">2.7.7.2</ecNumber>
    </recommendedName>
    <alternativeName>
        <fullName evidence="10">FAD pyrophosphorylase</fullName>
    </alternativeName>
    <alternativeName>
        <fullName evidence="11">FMN adenylyltransferase</fullName>
    </alternativeName>
</protein>
<dbReference type="Pfam" id="PF01507">
    <property type="entry name" value="PAPS_reduct"/>
    <property type="match status" value="1"/>
</dbReference>
<dbReference type="GO" id="GO:0005524">
    <property type="term" value="F:ATP binding"/>
    <property type="evidence" value="ECO:0007669"/>
    <property type="project" value="UniProtKB-KW"/>
</dbReference>
<dbReference type="Gene3D" id="3.40.50.620">
    <property type="entry name" value="HUPs"/>
    <property type="match status" value="1"/>
</dbReference>
<accession>A0A9W8DRZ8</accession>
<keyword evidence="15" id="KW-1185">Reference proteome</keyword>
<dbReference type="PANTHER" id="PTHR23293">
    <property type="entry name" value="FAD SYNTHETASE-RELATED FMN ADENYLYLTRANSFERASE"/>
    <property type="match status" value="1"/>
</dbReference>
<keyword evidence="5 14" id="KW-0808">Transferase</keyword>
<keyword evidence="8" id="KW-0274">FAD</keyword>
<evidence type="ECO:0000259" key="13">
    <source>
        <dbReference type="Pfam" id="PF01507"/>
    </source>
</evidence>
<proteinExistence type="predicted"/>
<reference evidence="14" key="1">
    <citation type="submission" date="2022-07" db="EMBL/GenBank/DDBJ databases">
        <title>Phylogenomic reconstructions and comparative analyses of Kickxellomycotina fungi.</title>
        <authorList>
            <person name="Reynolds N.K."/>
            <person name="Stajich J.E."/>
            <person name="Barry K."/>
            <person name="Grigoriev I.V."/>
            <person name="Crous P."/>
            <person name="Smith M.E."/>
        </authorList>
    </citation>
    <scope>NUCLEOTIDE SEQUENCE</scope>
    <source>
        <strain evidence="14">NBRC 100468</strain>
    </source>
</reference>
<dbReference type="GO" id="GO:0003919">
    <property type="term" value="F:FMN adenylyltransferase activity"/>
    <property type="evidence" value="ECO:0007669"/>
    <property type="project" value="UniProtKB-EC"/>
</dbReference>
<feature type="domain" description="Phosphoadenosine phosphosulphate reductase" evidence="13">
    <location>
        <begin position="40"/>
        <end position="215"/>
    </location>
</feature>
<dbReference type="Proteomes" id="UP001150538">
    <property type="component" value="Unassembled WGS sequence"/>
</dbReference>
<keyword evidence="9" id="KW-0067">ATP-binding</keyword>
<keyword evidence="4" id="KW-0288">FMN</keyword>
<evidence type="ECO:0000256" key="11">
    <source>
        <dbReference type="ARBA" id="ARBA00031871"/>
    </source>
</evidence>
<evidence type="ECO:0000256" key="10">
    <source>
        <dbReference type="ARBA" id="ARBA00031145"/>
    </source>
</evidence>
<dbReference type="GO" id="GO:0006747">
    <property type="term" value="P:FAD biosynthetic process"/>
    <property type="evidence" value="ECO:0007669"/>
    <property type="project" value="TreeGrafter"/>
</dbReference>
<evidence type="ECO:0000256" key="2">
    <source>
        <dbReference type="ARBA" id="ARBA00012393"/>
    </source>
</evidence>
<gene>
    <name evidence="14" type="primary">FAD1</name>
    <name evidence="14" type="ORF">H4219_000161</name>
</gene>
<dbReference type="CDD" id="cd23948">
    <property type="entry name" value="FAD_synthase"/>
    <property type="match status" value="1"/>
</dbReference>
<sequence>MDIAMNVKALSLKEDPLADKVRVSMQVIKKALDTYGRDGLALSFNGGKDCTVLLHLFSAVLRDRDNNEPNVHINGATNSIKKDKSEADHRIRCLYVSNHEVFPEVDAFVAECTDKYNLDLVAIHMPMKEALEEYMKIRKDVGAFLIGTRRGDPHGKYLDHFTPSDHGWPKLMRVSPILDWTYEDIWQFIRAVGIPYCGLYDKGYTSLGNISTTTPNPALLKNGEYVPAYHLKDEELERHGRK</sequence>
<evidence type="ECO:0000256" key="6">
    <source>
        <dbReference type="ARBA" id="ARBA00022695"/>
    </source>
</evidence>
<evidence type="ECO:0000256" key="1">
    <source>
        <dbReference type="ARBA" id="ARBA00004726"/>
    </source>
</evidence>
<evidence type="ECO:0000256" key="4">
    <source>
        <dbReference type="ARBA" id="ARBA00022643"/>
    </source>
</evidence>
<dbReference type="InterPro" id="IPR002500">
    <property type="entry name" value="PAPS_reduct_dom"/>
</dbReference>
<dbReference type="PANTHER" id="PTHR23293:SF9">
    <property type="entry name" value="FAD SYNTHASE"/>
    <property type="match status" value="1"/>
</dbReference>
<evidence type="ECO:0000256" key="12">
    <source>
        <dbReference type="ARBA" id="ARBA00049494"/>
    </source>
</evidence>
<comment type="caution">
    <text evidence="14">The sequence shown here is derived from an EMBL/GenBank/DDBJ whole genome shotgun (WGS) entry which is preliminary data.</text>
</comment>
<evidence type="ECO:0000256" key="8">
    <source>
        <dbReference type="ARBA" id="ARBA00022827"/>
    </source>
</evidence>
<comment type="pathway">
    <text evidence="1">Cofactor biosynthesis; FAD biosynthesis; FAD from FMN: step 1/1.</text>
</comment>
<evidence type="ECO:0000256" key="9">
    <source>
        <dbReference type="ARBA" id="ARBA00022840"/>
    </source>
</evidence>
<dbReference type="OrthoDB" id="270728at2759"/>
<evidence type="ECO:0000256" key="7">
    <source>
        <dbReference type="ARBA" id="ARBA00022741"/>
    </source>
</evidence>
<comment type="catalytic activity">
    <reaction evidence="12">
        <text>FMN + ATP + H(+) = FAD + diphosphate</text>
        <dbReference type="Rhea" id="RHEA:17237"/>
        <dbReference type="ChEBI" id="CHEBI:15378"/>
        <dbReference type="ChEBI" id="CHEBI:30616"/>
        <dbReference type="ChEBI" id="CHEBI:33019"/>
        <dbReference type="ChEBI" id="CHEBI:57692"/>
        <dbReference type="ChEBI" id="CHEBI:58210"/>
        <dbReference type="EC" id="2.7.7.2"/>
    </reaction>
</comment>
<dbReference type="EC" id="2.7.7.2" evidence="2"/>
<dbReference type="InterPro" id="IPR014729">
    <property type="entry name" value="Rossmann-like_a/b/a_fold"/>
</dbReference>
<evidence type="ECO:0000256" key="3">
    <source>
        <dbReference type="ARBA" id="ARBA00022630"/>
    </source>
</evidence>
<name>A0A9W8DRZ8_9FUNG</name>
<keyword evidence="6 14" id="KW-0548">Nucleotidyltransferase</keyword>
<dbReference type="SUPFAM" id="SSF52402">
    <property type="entry name" value="Adenine nucleotide alpha hydrolases-like"/>
    <property type="match status" value="1"/>
</dbReference>
<dbReference type="AlphaFoldDB" id="A0A9W8DRZ8"/>